<dbReference type="SUPFAM" id="SSF51338">
    <property type="entry name" value="Composite domain of metallo-dependent hydrolases"/>
    <property type="match status" value="1"/>
</dbReference>
<evidence type="ECO:0000313" key="4">
    <source>
        <dbReference type="EMBL" id="BAN00471.1"/>
    </source>
</evidence>
<evidence type="ECO:0000256" key="1">
    <source>
        <dbReference type="ARBA" id="ARBA00022801"/>
    </source>
</evidence>
<evidence type="ECO:0000256" key="2">
    <source>
        <dbReference type="SAM" id="MobiDB-lite"/>
    </source>
</evidence>
<keyword evidence="5" id="KW-1185">Reference proteome</keyword>
<dbReference type="GO" id="GO:0016810">
    <property type="term" value="F:hydrolase activity, acting on carbon-nitrogen (but not peptide) bonds"/>
    <property type="evidence" value="ECO:0007669"/>
    <property type="project" value="InterPro"/>
</dbReference>
<dbReference type="InterPro" id="IPR050287">
    <property type="entry name" value="MTA/SAH_deaminase"/>
</dbReference>
<protein>
    <submittedName>
        <fullName evidence="4">Putative hydrolase</fullName>
    </submittedName>
</protein>
<dbReference type="InterPro" id="IPR032466">
    <property type="entry name" value="Metal_Hydrolase"/>
</dbReference>
<gene>
    <name evidence="4" type="ORF">YM304_01570</name>
</gene>
<dbReference type="Proteomes" id="UP000011863">
    <property type="component" value="Chromosome"/>
</dbReference>
<feature type="region of interest" description="Disordered" evidence="2">
    <location>
        <begin position="1"/>
        <end position="30"/>
    </location>
</feature>
<dbReference type="KEGG" id="aym:YM304_01570"/>
<dbReference type="Gene3D" id="3.20.20.140">
    <property type="entry name" value="Metal-dependent hydrolases"/>
    <property type="match status" value="1"/>
</dbReference>
<dbReference type="PANTHER" id="PTHR43794:SF11">
    <property type="entry name" value="AMIDOHYDROLASE-RELATED DOMAIN-CONTAINING PROTEIN"/>
    <property type="match status" value="1"/>
</dbReference>
<dbReference type="InterPro" id="IPR011059">
    <property type="entry name" value="Metal-dep_hydrolase_composite"/>
</dbReference>
<feature type="compositionally biased region" description="Low complexity" evidence="2">
    <location>
        <begin position="1"/>
        <end position="16"/>
    </location>
</feature>
<reference evidence="4 5" key="1">
    <citation type="journal article" date="2013" name="Int. J. Syst. Evol. Microbiol.">
        <title>Ilumatobacter nonamiense sp. nov. and Ilumatobacter coccineum sp. nov., isolated from seashore sand.</title>
        <authorList>
            <person name="Matsumoto A."/>
            <person name="Kasai H."/>
            <person name="Matsuo Y."/>
            <person name="Shizuri Y."/>
            <person name="Ichikawa N."/>
            <person name="Fujita N."/>
            <person name="Omura S."/>
            <person name="Takahashi Y."/>
        </authorList>
    </citation>
    <scope>NUCLEOTIDE SEQUENCE [LARGE SCALE GENOMIC DNA]</scope>
    <source>
        <strain evidence="5">NBRC 103263 / KCTC 29153 / YM16-304</strain>
    </source>
</reference>
<dbReference type="SUPFAM" id="SSF51556">
    <property type="entry name" value="Metallo-dependent hydrolases"/>
    <property type="match status" value="1"/>
</dbReference>
<keyword evidence="1 4" id="KW-0378">Hydrolase</keyword>
<dbReference type="InterPro" id="IPR006680">
    <property type="entry name" value="Amidohydro-rel"/>
</dbReference>
<dbReference type="AlphaFoldDB" id="A0A6C7E0D4"/>
<evidence type="ECO:0000313" key="5">
    <source>
        <dbReference type="Proteomes" id="UP000011863"/>
    </source>
</evidence>
<dbReference type="Pfam" id="PF01979">
    <property type="entry name" value="Amidohydro_1"/>
    <property type="match status" value="1"/>
</dbReference>
<dbReference type="PANTHER" id="PTHR43794">
    <property type="entry name" value="AMINOHYDROLASE SSNA-RELATED"/>
    <property type="match status" value="1"/>
</dbReference>
<feature type="domain" description="Amidohydrolase-related" evidence="3">
    <location>
        <begin position="34"/>
        <end position="282"/>
    </location>
</feature>
<proteinExistence type="predicted"/>
<sequence>MRSASSRASGTTSCRCATRPTANERAPGPDMSAVTAGMVCAHHHLYSALARGMPPPPNDPTSFLGVLENVWWRLDRALDLEMIEWSAKLGALEALEAGTTAIIDHHESPNAIEGSMSVIADACEEVGVRVSTCYGVTDRHGADGAARGLAENDRYLTDCADTGRRAMVGVHAAFTCSDDTLAAAAELAAKHDVGVHIHVAEGPDDVDAADRIRDLTRDDWMLIHGVFLSDDHGLRGTIVHNPRSNMNNSVGYADPSRFANPIGLGTDGIGADMIAEFQLAFVANRAHDLECVADTAWSWLDHNRALFPEVESDRVTWSYDPIDPWHLAYTPTIRAIDVDIDGEPALRDGVATRVDADEIRAKAREQAARLHAVLADMA</sequence>
<dbReference type="EMBL" id="AP012057">
    <property type="protein sequence ID" value="BAN00471.1"/>
    <property type="molecule type" value="Genomic_DNA"/>
</dbReference>
<accession>A0A6C7E0D4</accession>
<organism evidence="4 5">
    <name type="scientific">Ilumatobacter coccineus (strain NBRC 103263 / KCTC 29153 / YM16-304)</name>
    <dbReference type="NCBI Taxonomy" id="1313172"/>
    <lineage>
        <taxon>Bacteria</taxon>
        <taxon>Bacillati</taxon>
        <taxon>Actinomycetota</taxon>
        <taxon>Acidimicrobiia</taxon>
        <taxon>Acidimicrobiales</taxon>
        <taxon>Ilumatobacteraceae</taxon>
        <taxon>Ilumatobacter</taxon>
    </lineage>
</organism>
<name>A0A6C7E0D4_ILUCY</name>
<evidence type="ECO:0000259" key="3">
    <source>
        <dbReference type="Pfam" id="PF01979"/>
    </source>
</evidence>